<feature type="transmembrane region" description="Helical" evidence="1">
    <location>
        <begin position="7"/>
        <end position="25"/>
    </location>
</feature>
<dbReference type="PANTHER" id="PTHR32309">
    <property type="entry name" value="TYROSINE-PROTEIN KINASE"/>
    <property type="match status" value="1"/>
</dbReference>
<evidence type="ECO:0000313" key="2">
    <source>
        <dbReference type="EMBL" id="KPL87237.1"/>
    </source>
</evidence>
<proteinExistence type="predicted"/>
<organism evidence="2 3">
    <name type="scientific">Ardenticatena maritima</name>
    <dbReference type="NCBI Taxonomy" id="872965"/>
    <lineage>
        <taxon>Bacteria</taxon>
        <taxon>Bacillati</taxon>
        <taxon>Chloroflexota</taxon>
        <taxon>Ardenticatenia</taxon>
        <taxon>Ardenticatenales</taxon>
        <taxon>Ardenticatenaceae</taxon>
        <taxon>Ardenticatena</taxon>
    </lineage>
</organism>
<keyword evidence="1" id="KW-1133">Transmembrane helix</keyword>
<evidence type="ECO:0000256" key="1">
    <source>
        <dbReference type="SAM" id="Phobius"/>
    </source>
</evidence>
<protein>
    <recommendedName>
        <fullName evidence="4">Polysaccharide chain length determinant N-terminal domain-containing protein</fullName>
    </recommendedName>
</protein>
<evidence type="ECO:0000313" key="3">
    <source>
        <dbReference type="Proteomes" id="UP000050502"/>
    </source>
</evidence>
<evidence type="ECO:0008006" key="4">
    <source>
        <dbReference type="Google" id="ProtNLM"/>
    </source>
</evidence>
<name>A0A0P6XUX3_9CHLR</name>
<gene>
    <name evidence="2" type="ORF">SE16_12055</name>
</gene>
<comment type="caution">
    <text evidence="2">The sequence shown here is derived from an EMBL/GenBank/DDBJ whole genome shotgun (WGS) entry which is preliminary data.</text>
</comment>
<dbReference type="EMBL" id="LGKN01000006">
    <property type="protein sequence ID" value="KPL87237.1"/>
    <property type="molecule type" value="Genomic_DNA"/>
</dbReference>
<keyword evidence="1" id="KW-0472">Membrane</keyword>
<dbReference type="PANTHER" id="PTHR32309:SF31">
    <property type="entry name" value="CAPSULAR EXOPOLYSACCHARIDE FAMILY"/>
    <property type="match status" value="1"/>
</dbReference>
<accession>A0A0P6XUX3</accession>
<dbReference type="Proteomes" id="UP000050502">
    <property type="component" value="Unassembled WGS sequence"/>
</dbReference>
<dbReference type="AlphaFoldDB" id="A0A0P6XUX3"/>
<keyword evidence="1" id="KW-0812">Transmembrane</keyword>
<dbReference type="RefSeq" id="WP_054492528.1">
    <property type="nucleotide sequence ID" value="NZ_LGKN01000006.1"/>
</dbReference>
<feature type="transmembrane region" description="Helical" evidence="1">
    <location>
        <begin position="182"/>
        <end position="205"/>
    </location>
</feature>
<sequence>MTWRPRVRALFFQLIHVLAMVGRFVWRYRRWWVSGCLLGAFVGAGIAMLQPTRYRTTVVLSLEPEVFNQNTISSLMQVTRGYAQVIASEPVLDEVARAKGWHEDGATLRRLVHAEADAGALVLRISADGATPADAQRIAHGVTMYFIQRLETDNPRRNEADRLHAVILTPAMRAERVAPRPFVGMGLGALVGVGLMVPAAVWHAWRRRTRLFTPREAERVVQAPTLGVIPR</sequence>
<dbReference type="InterPro" id="IPR050445">
    <property type="entry name" value="Bact_polysacc_biosynth/exp"/>
</dbReference>
<reference evidence="2 3" key="1">
    <citation type="submission" date="2015-07" db="EMBL/GenBank/DDBJ databases">
        <title>Whole genome sequence of Ardenticatena maritima DSM 23922.</title>
        <authorList>
            <person name="Hemp J."/>
            <person name="Ward L.M."/>
            <person name="Pace L.A."/>
            <person name="Fischer W.W."/>
        </authorList>
    </citation>
    <scope>NUCLEOTIDE SEQUENCE [LARGE SCALE GENOMIC DNA]</scope>
    <source>
        <strain evidence="2 3">110S</strain>
    </source>
</reference>
<feature type="transmembrane region" description="Helical" evidence="1">
    <location>
        <begin position="31"/>
        <end position="49"/>
    </location>
</feature>